<proteinExistence type="predicted"/>
<dbReference type="Pfam" id="PF19287">
    <property type="entry name" value="DUF5910"/>
    <property type="match status" value="1"/>
</dbReference>
<dbReference type="EMBL" id="JAYKXP010000022">
    <property type="protein sequence ID" value="KAK7045979.1"/>
    <property type="molecule type" value="Genomic_DNA"/>
</dbReference>
<keyword evidence="4" id="KW-1185">Reference proteome</keyword>
<keyword evidence="2" id="KW-0732">Signal</keyword>
<gene>
    <name evidence="3" type="ORF">VNI00_006974</name>
</gene>
<evidence type="ECO:0000313" key="3">
    <source>
        <dbReference type="EMBL" id="KAK7045979.1"/>
    </source>
</evidence>
<name>A0AAW0D518_9AGAR</name>
<evidence type="ECO:0000256" key="1">
    <source>
        <dbReference type="SAM" id="MobiDB-lite"/>
    </source>
</evidence>
<dbReference type="Proteomes" id="UP001383192">
    <property type="component" value="Unassembled WGS sequence"/>
</dbReference>
<dbReference type="InterPro" id="IPR045564">
    <property type="entry name" value="DUF5910"/>
</dbReference>
<evidence type="ECO:0000256" key="2">
    <source>
        <dbReference type="SAM" id="SignalP"/>
    </source>
</evidence>
<reference evidence="3 4" key="1">
    <citation type="submission" date="2024-01" db="EMBL/GenBank/DDBJ databases">
        <title>A draft genome for a cacao thread blight-causing isolate of Paramarasmius palmivorus.</title>
        <authorList>
            <person name="Baruah I.K."/>
            <person name="Bukari Y."/>
            <person name="Amoako-Attah I."/>
            <person name="Meinhardt L.W."/>
            <person name="Bailey B.A."/>
            <person name="Cohen S.P."/>
        </authorList>
    </citation>
    <scope>NUCLEOTIDE SEQUENCE [LARGE SCALE GENOMIC DNA]</scope>
    <source>
        <strain evidence="3 4">GH-12</strain>
    </source>
</reference>
<feature type="region of interest" description="Disordered" evidence="1">
    <location>
        <begin position="204"/>
        <end position="239"/>
    </location>
</feature>
<accession>A0AAW0D518</accession>
<dbReference type="AlphaFoldDB" id="A0AAW0D518"/>
<evidence type="ECO:0000313" key="4">
    <source>
        <dbReference type="Proteomes" id="UP001383192"/>
    </source>
</evidence>
<comment type="caution">
    <text evidence="3">The sequence shown here is derived from an EMBL/GenBank/DDBJ whole genome shotgun (WGS) entry which is preliminary data.</text>
</comment>
<protein>
    <submittedName>
        <fullName evidence="3">Uncharacterized protein</fullName>
    </submittedName>
</protein>
<feature type="signal peptide" evidence="2">
    <location>
        <begin position="1"/>
        <end position="27"/>
    </location>
</feature>
<feature type="chain" id="PRO_5043732157" evidence="2">
    <location>
        <begin position="28"/>
        <end position="239"/>
    </location>
</feature>
<organism evidence="3 4">
    <name type="scientific">Paramarasmius palmivorus</name>
    <dbReference type="NCBI Taxonomy" id="297713"/>
    <lineage>
        <taxon>Eukaryota</taxon>
        <taxon>Fungi</taxon>
        <taxon>Dikarya</taxon>
        <taxon>Basidiomycota</taxon>
        <taxon>Agaricomycotina</taxon>
        <taxon>Agaricomycetes</taxon>
        <taxon>Agaricomycetidae</taxon>
        <taxon>Agaricales</taxon>
        <taxon>Marasmiineae</taxon>
        <taxon>Marasmiaceae</taxon>
        <taxon>Paramarasmius</taxon>
    </lineage>
</organism>
<sequence>MLYSDIIRTLVCAFVACSSLPSDSVDAESPITPKGQNIIVGYRTVSKAQAEAYNKAGTPVLPGPVMGIQLGNGVYTSPKAGDWAGPPDSWYCVIFADSDKFNPAAKAWIPQKSSTGTKIWWNENNIGTYIKSLGISDPSKTLRFSPIDGDDQHFQMLIPPALLSGTIFKPLGLTTTCVDSVSKLPSNRVNYWSMSGMKGIAPSDPGCGPTLMEDGEGLKSPGCSTHSKVEPGGNPNNHS</sequence>